<feature type="compositionally biased region" description="Basic and acidic residues" evidence="5">
    <location>
        <begin position="152"/>
        <end position="161"/>
    </location>
</feature>
<name>A0A9P0LL91_ACAOB</name>
<dbReference type="GO" id="GO:0005634">
    <property type="term" value="C:nucleus"/>
    <property type="evidence" value="ECO:0007669"/>
    <property type="project" value="UniProtKB-SubCell"/>
</dbReference>
<feature type="compositionally biased region" description="Basic and acidic residues" evidence="5">
    <location>
        <begin position="203"/>
        <end position="212"/>
    </location>
</feature>
<feature type="domain" description="GCF C-terminal" evidence="6">
    <location>
        <begin position="502"/>
        <end position="708"/>
    </location>
</feature>
<dbReference type="EMBL" id="CAKOFQ010007269">
    <property type="protein sequence ID" value="CAH1996837.1"/>
    <property type="molecule type" value="Genomic_DNA"/>
</dbReference>
<keyword evidence="3" id="KW-0539">Nucleus</keyword>
<protein>
    <recommendedName>
        <fullName evidence="6">GCF C-terminal domain-containing protein</fullName>
    </recommendedName>
</protein>
<keyword evidence="8" id="KW-1185">Reference proteome</keyword>
<feature type="compositionally biased region" description="Basic residues" evidence="5">
    <location>
        <begin position="1"/>
        <end position="12"/>
    </location>
</feature>
<organism evidence="7 8">
    <name type="scientific">Acanthoscelides obtectus</name>
    <name type="common">Bean weevil</name>
    <name type="synonym">Bruchus obtectus</name>
    <dbReference type="NCBI Taxonomy" id="200917"/>
    <lineage>
        <taxon>Eukaryota</taxon>
        <taxon>Metazoa</taxon>
        <taxon>Ecdysozoa</taxon>
        <taxon>Arthropoda</taxon>
        <taxon>Hexapoda</taxon>
        <taxon>Insecta</taxon>
        <taxon>Pterygota</taxon>
        <taxon>Neoptera</taxon>
        <taxon>Endopterygota</taxon>
        <taxon>Coleoptera</taxon>
        <taxon>Polyphaga</taxon>
        <taxon>Cucujiformia</taxon>
        <taxon>Chrysomeloidea</taxon>
        <taxon>Chrysomelidae</taxon>
        <taxon>Bruchinae</taxon>
        <taxon>Bruchini</taxon>
        <taxon>Acanthoscelides</taxon>
    </lineage>
</organism>
<sequence>MSLFKKPKRNIVQRRVFTENEDDDDESMDFQETVQPERKPKKKEKDKDKSKPKQTLLSFDAEEEGEVFQVKKSSHSKKVLRMFEKEKKKKEAKKEEKEEPKAKDKTEIVTDDLVLVVNENHKKPNTPPTILSGRDALCAGKDDLSSDEDEEPAHRFSKPDNFKKVLESGAIPDAAMIHAARKRRQRARELGDFIPTEEDDQQPEDKGRLLREDDNEGSDDERIDMEVNLALRDQERRREQFLAAQESEQELDEWEDQQIRKAVTGAAMEAARELLYPPECPPAPRISAPVLSAATGAPVVARTPQAIAASLREHLEAAMQRRDEHQRRLDEVAVEVERLKIELEDTKVKAPEAAGRFRFYQELRGYITDLVECFDEKVGIIASLEQRALDLMARKSEWLIERRRQDVRDQTEEAANKGGLLRKGPEDEEKQRRAAEREGRRTRRRRAREGSGQPKHVEGMSSDDEISQQDAMNFHKDREQIEAELKEVFDDVVEEYSSATNILIRFEEWRTNDLTAYTEAYATLCLPKVISPLVRMNLVFWDPLNETMDLEKLDWYRTLALYGLHDDETEESLAKDPDITLLPTIVEKVIIPKLTHLVDRCWDPLSSSQTLRLVGTVNRYIRRFPTLGPASKSLNNLFNAVLHKIKISLEHDVFIPITPKLSESKSPFFQRQFAGGLKLLKNITSWQGILNDNTLKDLALTSLLNRYLLMAIKYCQLVDAVQKVRLISLVLPRVWLQGGTAEFKMFTASVMSLHQQLDKDNPLHLESIETLTGILKTLRSHRIE</sequence>
<dbReference type="Proteomes" id="UP001152888">
    <property type="component" value="Unassembled WGS sequence"/>
</dbReference>
<dbReference type="PANTHER" id="PTHR12214">
    <property type="entry name" value="GC-RICH SEQUENCE DNA-BINDING FACTOR"/>
    <property type="match status" value="1"/>
</dbReference>
<evidence type="ECO:0000256" key="3">
    <source>
        <dbReference type="ARBA" id="ARBA00023242"/>
    </source>
</evidence>
<feature type="region of interest" description="Disordered" evidence="5">
    <location>
        <begin position="179"/>
        <end position="223"/>
    </location>
</feature>
<evidence type="ECO:0000256" key="1">
    <source>
        <dbReference type="ARBA" id="ARBA00004123"/>
    </source>
</evidence>
<feature type="region of interest" description="Disordered" evidence="5">
    <location>
        <begin position="119"/>
        <end position="161"/>
    </location>
</feature>
<feature type="coiled-coil region" evidence="4">
    <location>
        <begin position="308"/>
        <end position="349"/>
    </location>
</feature>
<comment type="caution">
    <text evidence="7">The sequence shown here is derived from an EMBL/GenBank/DDBJ whole genome shotgun (WGS) entry which is preliminary data.</text>
</comment>
<dbReference type="InterPro" id="IPR012890">
    <property type="entry name" value="GCFC2-like"/>
</dbReference>
<feature type="compositionally biased region" description="Basic and acidic residues" evidence="5">
    <location>
        <begin position="35"/>
        <end position="51"/>
    </location>
</feature>
<evidence type="ECO:0000256" key="4">
    <source>
        <dbReference type="SAM" id="Coils"/>
    </source>
</evidence>
<evidence type="ECO:0000313" key="7">
    <source>
        <dbReference type="EMBL" id="CAH1996837.1"/>
    </source>
</evidence>
<dbReference type="AlphaFoldDB" id="A0A9P0LL91"/>
<evidence type="ECO:0000256" key="2">
    <source>
        <dbReference type="ARBA" id="ARBA00010801"/>
    </source>
</evidence>
<feature type="compositionally biased region" description="Acidic residues" evidence="5">
    <location>
        <begin position="213"/>
        <end position="223"/>
    </location>
</feature>
<dbReference type="OrthoDB" id="429427at2759"/>
<evidence type="ECO:0000313" key="8">
    <source>
        <dbReference type="Proteomes" id="UP001152888"/>
    </source>
</evidence>
<feature type="compositionally biased region" description="Basic and acidic residues" evidence="5">
    <location>
        <begin position="423"/>
        <end position="439"/>
    </location>
</feature>
<comment type="similarity">
    <text evidence="2">Belongs to the GCF family.</text>
</comment>
<feature type="region of interest" description="Disordered" evidence="5">
    <location>
        <begin position="1"/>
        <end position="106"/>
    </location>
</feature>
<proteinExistence type="inferred from homology"/>
<keyword evidence="4" id="KW-0175">Coiled coil</keyword>
<dbReference type="Pfam" id="PF07842">
    <property type="entry name" value="GCFC"/>
    <property type="match status" value="1"/>
</dbReference>
<reference evidence="7" key="1">
    <citation type="submission" date="2022-03" db="EMBL/GenBank/DDBJ databases">
        <authorList>
            <person name="Sayadi A."/>
        </authorList>
    </citation>
    <scope>NUCLEOTIDE SEQUENCE</scope>
</reference>
<accession>A0A9P0LL91</accession>
<feature type="compositionally biased region" description="Basic and acidic residues" evidence="5">
    <location>
        <begin position="92"/>
        <end position="106"/>
    </location>
</feature>
<evidence type="ECO:0000259" key="6">
    <source>
        <dbReference type="Pfam" id="PF07842"/>
    </source>
</evidence>
<dbReference type="GO" id="GO:0003677">
    <property type="term" value="F:DNA binding"/>
    <property type="evidence" value="ECO:0007669"/>
    <property type="project" value="InterPro"/>
</dbReference>
<feature type="region of interest" description="Disordered" evidence="5">
    <location>
        <begin position="405"/>
        <end position="466"/>
    </location>
</feature>
<gene>
    <name evidence="7" type="ORF">ACAOBT_LOCUS23391</name>
</gene>
<comment type="subcellular location">
    <subcellularLocation>
        <location evidence="1">Nucleus</location>
    </subcellularLocation>
</comment>
<feature type="compositionally biased region" description="Basic and acidic residues" evidence="5">
    <location>
        <begin position="405"/>
        <end position="415"/>
    </location>
</feature>
<dbReference type="InterPro" id="IPR022783">
    <property type="entry name" value="GCFC_dom"/>
</dbReference>
<dbReference type="PANTHER" id="PTHR12214:SF0">
    <property type="entry name" value="LD29489P"/>
    <property type="match status" value="1"/>
</dbReference>
<feature type="compositionally biased region" description="Acidic residues" evidence="5">
    <location>
        <begin position="19"/>
        <end position="29"/>
    </location>
</feature>
<dbReference type="GO" id="GO:0000398">
    <property type="term" value="P:mRNA splicing, via spliceosome"/>
    <property type="evidence" value="ECO:0007669"/>
    <property type="project" value="InterPro"/>
</dbReference>
<evidence type="ECO:0000256" key="5">
    <source>
        <dbReference type="SAM" id="MobiDB-lite"/>
    </source>
</evidence>